<dbReference type="Gene3D" id="1.10.1040.10">
    <property type="entry name" value="N-(1-d-carboxylethyl)-l-norvaline Dehydrogenase, domain 2"/>
    <property type="match status" value="1"/>
</dbReference>
<reference evidence="6" key="1">
    <citation type="journal article" date="2020" name="ISME J.">
        <title>Gammaproteobacteria mediating utilization of methyl-, sulfur- and petroleum organic compounds in deep ocean hydrothermal plumes.</title>
        <authorList>
            <person name="Zhou Z."/>
            <person name="Liu Y."/>
            <person name="Pan J."/>
            <person name="Cron B.R."/>
            <person name="Toner B.M."/>
            <person name="Anantharaman K."/>
            <person name="Breier J.A."/>
            <person name="Dick G.J."/>
            <person name="Li M."/>
        </authorList>
    </citation>
    <scope>NUCLEOTIDE SEQUENCE</scope>
    <source>
        <strain evidence="6">SZUA-1523</strain>
    </source>
</reference>
<evidence type="ECO:0000313" key="7">
    <source>
        <dbReference type="Proteomes" id="UP000600071"/>
    </source>
</evidence>
<keyword evidence="3" id="KW-0560">Oxidoreductase</keyword>
<name>A0A833E8M3_9CREN</name>
<dbReference type="AlphaFoldDB" id="A0A833E8M3"/>
<evidence type="ECO:0000259" key="5">
    <source>
        <dbReference type="Pfam" id="PF08546"/>
    </source>
</evidence>
<evidence type="ECO:0000313" key="6">
    <source>
        <dbReference type="EMBL" id="HIQ23727.1"/>
    </source>
</evidence>
<keyword evidence="2" id="KW-0521">NADP</keyword>
<evidence type="ECO:0000256" key="3">
    <source>
        <dbReference type="ARBA" id="ARBA00023002"/>
    </source>
</evidence>
<dbReference type="GO" id="GO:0050661">
    <property type="term" value="F:NADP binding"/>
    <property type="evidence" value="ECO:0007669"/>
    <property type="project" value="TreeGrafter"/>
</dbReference>
<protein>
    <submittedName>
        <fullName evidence="6">Ketopantoate reductase family protein</fullName>
    </submittedName>
</protein>
<dbReference type="Pfam" id="PF02558">
    <property type="entry name" value="ApbA"/>
    <property type="match status" value="1"/>
</dbReference>
<dbReference type="Pfam" id="PF08546">
    <property type="entry name" value="ApbA_C"/>
    <property type="match status" value="1"/>
</dbReference>
<feature type="domain" description="Ketopantoate reductase N-terminal" evidence="4">
    <location>
        <begin position="5"/>
        <end position="104"/>
    </location>
</feature>
<dbReference type="InterPro" id="IPR013328">
    <property type="entry name" value="6PGD_dom2"/>
</dbReference>
<dbReference type="Proteomes" id="UP000600071">
    <property type="component" value="Unassembled WGS sequence"/>
</dbReference>
<comment type="similarity">
    <text evidence="1">Belongs to the ketopantoate reductase family.</text>
</comment>
<dbReference type="InterPro" id="IPR013332">
    <property type="entry name" value="KPR_N"/>
</dbReference>
<dbReference type="GO" id="GO:0008677">
    <property type="term" value="F:2-dehydropantoate 2-reductase activity"/>
    <property type="evidence" value="ECO:0007669"/>
    <property type="project" value="TreeGrafter"/>
</dbReference>
<dbReference type="GO" id="GO:0005737">
    <property type="term" value="C:cytoplasm"/>
    <property type="evidence" value="ECO:0007669"/>
    <property type="project" value="TreeGrafter"/>
</dbReference>
<proteinExistence type="inferred from homology"/>
<dbReference type="PANTHER" id="PTHR43765">
    <property type="entry name" value="2-DEHYDROPANTOATE 2-REDUCTASE-RELATED"/>
    <property type="match status" value="1"/>
</dbReference>
<accession>A0A833E8M3</accession>
<dbReference type="PANTHER" id="PTHR43765:SF2">
    <property type="entry name" value="2-DEHYDROPANTOATE 2-REDUCTASE"/>
    <property type="match status" value="1"/>
</dbReference>
<dbReference type="SUPFAM" id="SSF48179">
    <property type="entry name" value="6-phosphogluconate dehydrogenase C-terminal domain-like"/>
    <property type="match status" value="1"/>
</dbReference>
<comment type="caution">
    <text evidence="6">The sequence shown here is derived from an EMBL/GenBank/DDBJ whole genome shotgun (WGS) entry which is preliminary data.</text>
</comment>
<dbReference type="SUPFAM" id="SSF51735">
    <property type="entry name" value="NAD(P)-binding Rossmann-fold domains"/>
    <property type="match status" value="1"/>
</dbReference>
<dbReference type="InterPro" id="IPR013752">
    <property type="entry name" value="KPA_reductase"/>
</dbReference>
<gene>
    <name evidence="6" type="ORF">EYH50_01600</name>
</gene>
<organism evidence="6 7">
    <name type="scientific">Pyrodictium delaneyi</name>
    <dbReference type="NCBI Taxonomy" id="1273541"/>
    <lineage>
        <taxon>Archaea</taxon>
        <taxon>Thermoproteota</taxon>
        <taxon>Thermoprotei</taxon>
        <taxon>Desulfurococcales</taxon>
        <taxon>Pyrodictiaceae</taxon>
        <taxon>Pyrodictium</taxon>
    </lineage>
</organism>
<dbReference type="InterPro" id="IPR036291">
    <property type="entry name" value="NAD(P)-bd_dom_sf"/>
</dbReference>
<dbReference type="EMBL" id="DQVR01000036">
    <property type="protein sequence ID" value="HIQ23727.1"/>
    <property type="molecule type" value="Genomic_DNA"/>
</dbReference>
<evidence type="ECO:0000256" key="2">
    <source>
        <dbReference type="ARBA" id="ARBA00022857"/>
    </source>
</evidence>
<dbReference type="InterPro" id="IPR008927">
    <property type="entry name" value="6-PGluconate_DH-like_C_sf"/>
</dbReference>
<evidence type="ECO:0000259" key="4">
    <source>
        <dbReference type="Pfam" id="PF02558"/>
    </source>
</evidence>
<dbReference type="Gene3D" id="3.40.50.720">
    <property type="entry name" value="NAD(P)-binding Rossmann-like Domain"/>
    <property type="match status" value="1"/>
</dbReference>
<sequence>MNEGIVIVGCGSVGLFLAANIASAGYRPKLLCLSADSVTPLLQREVCVHHGGGEARAKVSVAYVSAARGEYDYVIVASRLNNIEEALSSVKTLLSPEGGVILVQPSPYVLELSESLGIKVAGVIGLYTCIRKIGVGEIEWPGTGVLRIAAADLSVDTIRRIVRVPGLRTEDKDGLVKELLWDYSIVAAALQPVSAVLGLPYSRLWRLRYARELATLVAEEAERIAEKAGVKLWRRASEALEEAASVRGCMPRMLQDVNERRETEADYILGYLLRQAVRYDVYTPYTDSVYLMVKAVEEGMRNVA</sequence>
<evidence type="ECO:0000256" key="1">
    <source>
        <dbReference type="ARBA" id="ARBA00007870"/>
    </source>
</evidence>
<dbReference type="InterPro" id="IPR050838">
    <property type="entry name" value="Ketopantoate_reductase"/>
</dbReference>
<feature type="domain" description="Ketopantoate reductase C-terminal" evidence="5">
    <location>
        <begin position="179"/>
        <end position="297"/>
    </location>
</feature>